<organism evidence="2 3">
    <name type="scientific">Artemisia annua</name>
    <name type="common">Sweet wormwood</name>
    <dbReference type="NCBI Taxonomy" id="35608"/>
    <lineage>
        <taxon>Eukaryota</taxon>
        <taxon>Viridiplantae</taxon>
        <taxon>Streptophyta</taxon>
        <taxon>Embryophyta</taxon>
        <taxon>Tracheophyta</taxon>
        <taxon>Spermatophyta</taxon>
        <taxon>Magnoliopsida</taxon>
        <taxon>eudicotyledons</taxon>
        <taxon>Gunneridae</taxon>
        <taxon>Pentapetalae</taxon>
        <taxon>asterids</taxon>
        <taxon>campanulids</taxon>
        <taxon>Asterales</taxon>
        <taxon>Asteraceae</taxon>
        <taxon>Asteroideae</taxon>
        <taxon>Anthemideae</taxon>
        <taxon>Artemisiinae</taxon>
        <taxon>Artemisia</taxon>
    </lineage>
</organism>
<name>A0A2U1NTX6_ARTAN</name>
<evidence type="ECO:0000313" key="3">
    <source>
        <dbReference type="Proteomes" id="UP000245207"/>
    </source>
</evidence>
<accession>A0A2U1NTX6</accession>
<feature type="domain" description="Reverse transcriptase zinc-binding" evidence="1">
    <location>
        <begin position="7"/>
        <end position="55"/>
    </location>
</feature>
<dbReference type="AlphaFoldDB" id="A0A2U1NTX6"/>
<keyword evidence="2" id="KW-0548">Nucleotidyltransferase</keyword>
<evidence type="ECO:0000313" key="2">
    <source>
        <dbReference type="EMBL" id="PWA76928.1"/>
    </source>
</evidence>
<gene>
    <name evidence="2" type="ORF">CTI12_AA229640</name>
</gene>
<dbReference type="EMBL" id="PKPP01002201">
    <property type="protein sequence ID" value="PWA76928.1"/>
    <property type="molecule type" value="Genomic_DNA"/>
</dbReference>
<comment type="caution">
    <text evidence="2">The sequence shown here is derived from an EMBL/GenBank/DDBJ whole genome shotgun (WGS) entry which is preliminary data.</text>
</comment>
<sequence>MDLCGVLAEKDRLPTRLNLDKRNIDLDSLLCPFCEDSSEDLEHSMIACARVKIMWEKIFLWSNFQMPIEINIHALLSLVSDMSDYKKKMFHPFQLKWFEAVIFTAAWAIWNARNRKIFSGIDHTTEWCFSEVQRHLFCWISSRGKVNLNWDEWVANPFSSCIPNRALC</sequence>
<keyword evidence="2" id="KW-0808">Transferase</keyword>
<dbReference type="Proteomes" id="UP000245207">
    <property type="component" value="Unassembled WGS sequence"/>
</dbReference>
<dbReference type="Pfam" id="PF13966">
    <property type="entry name" value="zf-RVT"/>
    <property type="match status" value="1"/>
</dbReference>
<keyword evidence="2" id="KW-0695">RNA-directed DNA polymerase</keyword>
<dbReference type="InterPro" id="IPR026960">
    <property type="entry name" value="RVT-Znf"/>
</dbReference>
<keyword evidence="3" id="KW-1185">Reference proteome</keyword>
<reference evidence="2 3" key="1">
    <citation type="journal article" date="2018" name="Mol. Plant">
        <title>The genome of Artemisia annua provides insight into the evolution of Asteraceae family and artemisinin biosynthesis.</title>
        <authorList>
            <person name="Shen Q."/>
            <person name="Zhang L."/>
            <person name="Liao Z."/>
            <person name="Wang S."/>
            <person name="Yan T."/>
            <person name="Shi P."/>
            <person name="Liu M."/>
            <person name="Fu X."/>
            <person name="Pan Q."/>
            <person name="Wang Y."/>
            <person name="Lv Z."/>
            <person name="Lu X."/>
            <person name="Zhang F."/>
            <person name="Jiang W."/>
            <person name="Ma Y."/>
            <person name="Chen M."/>
            <person name="Hao X."/>
            <person name="Li L."/>
            <person name="Tang Y."/>
            <person name="Lv G."/>
            <person name="Zhou Y."/>
            <person name="Sun X."/>
            <person name="Brodelius P.E."/>
            <person name="Rose J.K.C."/>
            <person name="Tang K."/>
        </authorList>
    </citation>
    <scope>NUCLEOTIDE SEQUENCE [LARGE SCALE GENOMIC DNA]</scope>
    <source>
        <strain evidence="3">cv. Huhao1</strain>
        <tissue evidence="2">Leaf</tissue>
    </source>
</reference>
<evidence type="ECO:0000259" key="1">
    <source>
        <dbReference type="Pfam" id="PF13966"/>
    </source>
</evidence>
<dbReference type="GO" id="GO:0003964">
    <property type="term" value="F:RNA-directed DNA polymerase activity"/>
    <property type="evidence" value="ECO:0007669"/>
    <property type="project" value="UniProtKB-KW"/>
</dbReference>
<protein>
    <submittedName>
        <fullName evidence="2">RNA-directed DNA polymerase, eukaryota, Reverse transcriptase zinc-binding domain protein</fullName>
    </submittedName>
</protein>
<proteinExistence type="predicted"/>